<evidence type="ECO:0000256" key="2">
    <source>
        <dbReference type="SAM" id="MobiDB-lite"/>
    </source>
</evidence>
<feature type="compositionally biased region" description="Low complexity" evidence="2">
    <location>
        <begin position="456"/>
        <end position="472"/>
    </location>
</feature>
<dbReference type="InterPro" id="IPR001878">
    <property type="entry name" value="Znf_CCHC"/>
</dbReference>
<evidence type="ECO:0000256" key="1">
    <source>
        <dbReference type="PROSITE-ProRule" id="PRU00047"/>
    </source>
</evidence>
<feature type="region of interest" description="Disordered" evidence="2">
    <location>
        <begin position="543"/>
        <end position="574"/>
    </location>
</feature>
<keyword evidence="1" id="KW-0863">Zinc-finger</keyword>
<feature type="compositionally biased region" description="Polar residues" evidence="2">
    <location>
        <begin position="564"/>
        <end position="574"/>
    </location>
</feature>
<dbReference type="PROSITE" id="PS50158">
    <property type="entry name" value="ZF_CCHC"/>
    <property type="match status" value="1"/>
</dbReference>
<evidence type="ECO:0000313" key="4">
    <source>
        <dbReference type="EMBL" id="KAK9951004.1"/>
    </source>
</evidence>
<sequence>MHYKRGHTDDMLCDKLKAVQATASESDSPSLYTGSSSKSYASMLLNPLSHYGNAATDDFDSTEDDCSYSTGKIGHKVRFSERVYDKINLEWRCAVIIKLVGKPNSTNAFKFMSDSLRRKWKLQGPWQLIDMPNDYFVVKFHLHEDMTTTLCGGPWIIAGQTLVVQQWKPDFNPYSNTITTMAVWVRIVGLPLKFFKDYTMRSIGRNLGTVVKVDKLTLAQSRGQFGRLCVEIDLHKPLLPYVEVEDDVYNVVYEGISMICFNCGCFGHAKDACPHQKSSTVKETDVDAATIPNMAAAKTDSNCSDTMTDDMNIDSSRHGAWMFMSYKNKKRDNMQNGQAKGQAIFGSRFSVLVQDDEDAAKAKEASVMEPVVPSAPSSHDKVPRIVTLWKSLEKKTQVRNDNKNKPPLAQDPTEPKSLSPILPCDDFKKPMRDITNGNSSGSGYNMRTFSGKSRKYGSSSKTSRGSGSATSTLPIPSPDISSLCKEGSTNPPYHNDSAMFGHCPPENDLMAKYCDTYVDSAPFCKAQNYSDIASNVFQQVADMPQDDHSLDSDNDEASMDAAMFSSNDENMTAS</sequence>
<dbReference type="InterPro" id="IPR025558">
    <property type="entry name" value="DUF4283"/>
</dbReference>
<proteinExistence type="predicted"/>
<dbReference type="AlphaFoldDB" id="A0AAW1YR62"/>
<dbReference type="Pfam" id="PF14111">
    <property type="entry name" value="DUF4283"/>
    <property type="match status" value="1"/>
</dbReference>
<dbReference type="EMBL" id="JBEDUW010000001">
    <property type="protein sequence ID" value="KAK9951004.1"/>
    <property type="molecule type" value="Genomic_DNA"/>
</dbReference>
<protein>
    <recommendedName>
        <fullName evidence="3">CCHC-type domain-containing protein</fullName>
    </recommendedName>
</protein>
<dbReference type="InterPro" id="IPR040256">
    <property type="entry name" value="At4g02000-like"/>
</dbReference>
<feature type="domain" description="CCHC-type" evidence="3">
    <location>
        <begin position="260"/>
        <end position="274"/>
    </location>
</feature>
<organism evidence="4 5">
    <name type="scientific">Rubus argutus</name>
    <name type="common">Southern blackberry</name>
    <dbReference type="NCBI Taxonomy" id="59490"/>
    <lineage>
        <taxon>Eukaryota</taxon>
        <taxon>Viridiplantae</taxon>
        <taxon>Streptophyta</taxon>
        <taxon>Embryophyta</taxon>
        <taxon>Tracheophyta</taxon>
        <taxon>Spermatophyta</taxon>
        <taxon>Magnoliopsida</taxon>
        <taxon>eudicotyledons</taxon>
        <taxon>Gunneridae</taxon>
        <taxon>Pentapetalae</taxon>
        <taxon>rosids</taxon>
        <taxon>fabids</taxon>
        <taxon>Rosales</taxon>
        <taxon>Rosaceae</taxon>
        <taxon>Rosoideae</taxon>
        <taxon>Rosoideae incertae sedis</taxon>
        <taxon>Rubus</taxon>
    </lineage>
</organism>
<dbReference type="PANTHER" id="PTHR31286">
    <property type="entry name" value="GLYCINE-RICH CELL WALL STRUCTURAL PROTEIN 1.8-LIKE"/>
    <property type="match status" value="1"/>
</dbReference>
<gene>
    <name evidence="4" type="ORF">M0R45_006466</name>
</gene>
<evidence type="ECO:0000313" key="5">
    <source>
        <dbReference type="Proteomes" id="UP001457282"/>
    </source>
</evidence>
<keyword evidence="5" id="KW-1185">Reference proteome</keyword>
<feature type="compositionally biased region" description="Polar residues" evidence="2">
    <location>
        <begin position="435"/>
        <end position="448"/>
    </location>
</feature>
<comment type="caution">
    <text evidence="4">The sequence shown here is derived from an EMBL/GenBank/DDBJ whole genome shotgun (WGS) entry which is preliminary data.</text>
</comment>
<dbReference type="GO" id="GO:0003676">
    <property type="term" value="F:nucleic acid binding"/>
    <property type="evidence" value="ECO:0007669"/>
    <property type="project" value="InterPro"/>
</dbReference>
<name>A0AAW1YR62_RUBAR</name>
<keyword evidence="1" id="KW-0479">Metal-binding</keyword>
<evidence type="ECO:0000259" key="3">
    <source>
        <dbReference type="PROSITE" id="PS50158"/>
    </source>
</evidence>
<keyword evidence="1" id="KW-0862">Zinc</keyword>
<dbReference type="Proteomes" id="UP001457282">
    <property type="component" value="Unassembled WGS sequence"/>
</dbReference>
<feature type="region of interest" description="Disordered" evidence="2">
    <location>
        <begin position="396"/>
        <end position="489"/>
    </location>
</feature>
<dbReference type="PANTHER" id="PTHR31286:SF99">
    <property type="entry name" value="DUF4283 DOMAIN-CONTAINING PROTEIN"/>
    <property type="match status" value="1"/>
</dbReference>
<reference evidence="4 5" key="1">
    <citation type="journal article" date="2023" name="G3 (Bethesda)">
        <title>A chromosome-length genome assembly and annotation of blackberry (Rubus argutus, cv. 'Hillquist').</title>
        <authorList>
            <person name="Bruna T."/>
            <person name="Aryal R."/>
            <person name="Dudchenko O."/>
            <person name="Sargent D.J."/>
            <person name="Mead D."/>
            <person name="Buti M."/>
            <person name="Cavallini A."/>
            <person name="Hytonen T."/>
            <person name="Andres J."/>
            <person name="Pham M."/>
            <person name="Weisz D."/>
            <person name="Mascagni F."/>
            <person name="Usai G."/>
            <person name="Natali L."/>
            <person name="Bassil N."/>
            <person name="Fernandez G.E."/>
            <person name="Lomsadze A."/>
            <person name="Armour M."/>
            <person name="Olukolu B."/>
            <person name="Poorten T."/>
            <person name="Britton C."/>
            <person name="Davik J."/>
            <person name="Ashrafi H."/>
            <person name="Aiden E.L."/>
            <person name="Borodovsky M."/>
            <person name="Worthington M."/>
        </authorList>
    </citation>
    <scope>NUCLEOTIDE SEQUENCE [LARGE SCALE GENOMIC DNA]</scope>
    <source>
        <strain evidence="4">PI 553951</strain>
    </source>
</reference>
<dbReference type="GO" id="GO:0008270">
    <property type="term" value="F:zinc ion binding"/>
    <property type="evidence" value="ECO:0007669"/>
    <property type="project" value="UniProtKB-KW"/>
</dbReference>
<accession>A0AAW1YR62</accession>